<protein>
    <submittedName>
        <fullName evidence="3">Nuclear protein localization protein 4 homolog</fullName>
    </submittedName>
</protein>
<organism evidence="2 3">
    <name type="scientific">Limulus polyphemus</name>
    <name type="common">Atlantic horseshoe crab</name>
    <dbReference type="NCBI Taxonomy" id="6850"/>
    <lineage>
        <taxon>Eukaryota</taxon>
        <taxon>Metazoa</taxon>
        <taxon>Ecdysozoa</taxon>
        <taxon>Arthropoda</taxon>
        <taxon>Chelicerata</taxon>
        <taxon>Merostomata</taxon>
        <taxon>Xiphosura</taxon>
        <taxon>Limulidae</taxon>
        <taxon>Limulus</taxon>
    </lineage>
</organism>
<dbReference type="PANTHER" id="PTHR12710:SF0">
    <property type="entry name" value="NUCLEAR PROTEIN LOCALIZATION PROTEIN 4 HOMOLOG"/>
    <property type="match status" value="1"/>
</dbReference>
<evidence type="ECO:0000313" key="3">
    <source>
        <dbReference type="RefSeq" id="XP_013793537.2"/>
    </source>
</evidence>
<accession>A0ABM1C3J9</accession>
<dbReference type="Pfam" id="PF05021">
    <property type="entry name" value="NPL4"/>
    <property type="match status" value="1"/>
</dbReference>
<name>A0ABM1C3J9_LIMPO</name>
<proteinExistence type="predicted"/>
<gene>
    <name evidence="3" type="primary">LOC106477532</name>
</gene>
<dbReference type="InterPro" id="IPR016563">
    <property type="entry name" value="Npl4"/>
</dbReference>
<dbReference type="PANTHER" id="PTHR12710">
    <property type="entry name" value="NUCLEAR PROTEIN LOCALIZATION 4"/>
    <property type="match status" value="1"/>
</dbReference>
<keyword evidence="2" id="KW-1185">Reference proteome</keyword>
<evidence type="ECO:0000313" key="2">
    <source>
        <dbReference type="Proteomes" id="UP000694941"/>
    </source>
</evidence>
<sequence>MLMMFLLLGDQDHHIHMEGYQVSNQCMALVGDNCLVPTKDAPELGYVRESSNEQYVPDVFYKDKDSYGNEVTQLARPLPIEYLLVDVPASTPMEPQYTFHIDVGVKLFPIENRLLDGHIQDFNALSSYIRQFSPDKFLETMSDFHVLVYIATMDTLPLKDALDPLLEAIRAKNRELASHWSRSEQWATVEQLIAAQCK</sequence>
<dbReference type="Proteomes" id="UP000694941">
    <property type="component" value="Unplaced"/>
</dbReference>
<reference evidence="3" key="1">
    <citation type="submission" date="2025-08" db="UniProtKB">
        <authorList>
            <consortium name="RefSeq"/>
        </authorList>
    </citation>
    <scope>IDENTIFICATION</scope>
    <source>
        <tissue evidence="3">Muscle</tissue>
    </source>
</reference>
<dbReference type="InterPro" id="IPR007717">
    <property type="entry name" value="NPL4_C"/>
</dbReference>
<dbReference type="GeneID" id="106477532"/>
<dbReference type="RefSeq" id="XP_013793537.2">
    <property type="nucleotide sequence ID" value="XM_013938083.2"/>
</dbReference>
<feature type="domain" description="Nuclear pore localisation protein NPL4 C-terminal" evidence="1">
    <location>
        <begin position="7"/>
        <end position="193"/>
    </location>
</feature>
<evidence type="ECO:0000259" key="1">
    <source>
        <dbReference type="Pfam" id="PF05021"/>
    </source>
</evidence>